<feature type="transmembrane region" description="Helical" evidence="9">
    <location>
        <begin position="193"/>
        <end position="211"/>
    </location>
</feature>
<evidence type="ECO:0000259" key="11">
    <source>
        <dbReference type="Pfam" id="PF02706"/>
    </source>
</evidence>
<evidence type="ECO:0000256" key="2">
    <source>
        <dbReference type="ARBA" id="ARBA00006683"/>
    </source>
</evidence>
<dbReference type="GO" id="GO:0005524">
    <property type="term" value="F:ATP binding"/>
    <property type="evidence" value="ECO:0007669"/>
    <property type="project" value="UniProtKB-KW"/>
</dbReference>
<dbReference type="GO" id="GO:0005886">
    <property type="term" value="C:plasma membrane"/>
    <property type="evidence" value="ECO:0007669"/>
    <property type="project" value="UniProtKB-SubCell"/>
</dbReference>
<keyword evidence="6" id="KW-0067">ATP-binding</keyword>
<evidence type="ECO:0000256" key="6">
    <source>
        <dbReference type="ARBA" id="ARBA00022840"/>
    </source>
</evidence>
<keyword evidence="8 9" id="KW-0472">Membrane</keyword>
<evidence type="ECO:0000313" key="13">
    <source>
        <dbReference type="Proteomes" id="UP000254978"/>
    </source>
</evidence>
<dbReference type="InterPro" id="IPR050445">
    <property type="entry name" value="Bact_polysacc_biosynth/exp"/>
</dbReference>
<keyword evidence="13" id="KW-1185">Reference proteome</keyword>
<dbReference type="EMBL" id="UGQT01000001">
    <property type="protein sequence ID" value="STZ59031.1"/>
    <property type="molecule type" value="Genomic_DNA"/>
</dbReference>
<dbReference type="EC" id="2.7.10.-" evidence="12"/>
<dbReference type="CDD" id="cd05387">
    <property type="entry name" value="BY-kinase"/>
    <property type="match status" value="1"/>
</dbReference>
<reference evidence="12 13" key="1">
    <citation type="submission" date="2018-06" db="EMBL/GenBank/DDBJ databases">
        <authorList>
            <consortium name="Pathogen Informatics"/>
            <person name="Doyle S."/>
        </authorList>
    </citation>
    <scope>NUCLEOTIDE SEQUENCE [LARGE SCALE GENOMIC DNA]</scope>
    <source>
        <strain evidence="12 13">NCTC10821</strain>
    </source>
</reference>
<evidence type="ECO:0000256" key="1">
    <source>
        <dbReference type="ARBA" id="ARBA00004651"/>
    </source>
</evidence>
<keyword evidence="12" id="KW-0808">Transferase</keyword>
<evidence type="ECO:0000256" key="5">
    <source>
        <dbReference type="ARBA" id="ARBA00022741"/>
    </source>
</evidence>
<proteinExistence type="inferred from homology"/>
<evidence type="ECO:0000256" key="9">
    <source>
        <dbReference type="SAM" id="Phobius"/>
    </source>
</evidence>
<dbReference type="InterPro" id="IPR002586">
    <property type="entry name" value="CobQ/CobB/MinD/ParA_Nub-bd_dom"/>
</dbReference>
<name>A0A378TE08_9MYCO</name>
<evidence type="ECO:0000256" key="4">
    <source>
        <dbReference type="ARBA" id="ARBA00022692"/>
    </source>
</evidence>
<evidence type="ECO:0000259" key="10">
    <source>
        <dbReference type="Pfam" id="PF01656"/>
    </source>
</evidence>
<dbReference type="Gene3D" id="3.40.50.300">
    <property type="entry name" value="P-loop containing nucleotide triphosphate hydrolases"/>
    <property type="match status" value="1"/>
</dbReference>
<sequence length="440" mass="46369">MGYRDAHTRWIGDEGSQLTVHDFAQVLRTRWKSICAITAIVILGAFAYTFIITPQYESTTRLFVSTTSDGTNSQTYDGGLFAERRVLSYTELLTGEVLAQRTIDKLGLDMSAADLQEEVEAEVPADTVLIDVTVLDSSATRARDIANTMADEFVVMAAELETPELGAAPNARVIVQQRAEISSTPVNAKTTRTLALAAVMGLLLGVVVAFLRDRLDNSVRSPAVLEKATGVGLLAGIPATKDADTLADAYRELRISLRFLHVADGPRVLVVTGADGSDGHTSVAVNLAQALAGAGHRTVLVDADLRHPAVTSSLGLPGSTGLSTVLAGEATLRDALQESSGLQVLAAGATAANPTDLIESTAAADLLEELSAQFDYVVVAAPSLPAADAALLASRSQGVLLVARYGRTTTKQLTDAVYRLERAGAPLLGTVLTMMPTKKR</sequence>
<keyword evidence="3" id="KW-1003">Cell membrane</keyword>
<feature type="domain" description="CobQ/CobB/MinD/ParA nucleotide binding" evidence="10">
    <location>
        <begin position="269"/>
        <end position="431"/>
    </location>
</feature>
<accession>A0A378TE08</accession>
<feature type="transmembrane region" description="Helical" evidence="9">
    <location>
        <begin position="34"/>
        <end position="53"/>
    </location>
</feature>
<dbReference type="PANTHER" id="PTHR32309">
    <property type="entry name" value="TYROSINE-PROTEIN KINASE"/>
    <property type="match status" value="1"/>
</dbReference>
<feature type="domain" description="Polysaccharide chain length determinant N-terminal" evidence="11">
    <location>
        <begin position="22"/>
        <end position="105"/>
    </location>
</feature>
<dbReference type="AlphaFoldDB" id="A0A378TE08"/>
<dbReference type="InterPro" id="IPR027417">
    <property type="entry name" value="P-loop_NTPase"/>
</dbReference>
<keyword evidence="4 9" id="KW-0812">Transmembrane</keyword>
<dbReference type="NCBIfam" id="TIGR01007">
    <property type="entry name" value="eps_fam"/>
    <property type="match status" value="1"/>
</dbReference>
<dbReference type="SUPFAM" id="SSF52540">
    <property type="entry name" value="P-loop containing nucleoside triphosphate hydrolases"/>
    <property type="match status" value="1"/>
</dbReference>
<keyword evidence="7 9" id="KW-1133">Transmembrane helix</keyword>
<comment type="subcellular location">
    <subcellularLocation>
        <location evidence="1">Cell membrane</location>
        <topology evidence="1">Multi-pass membrane protein</topology>
    </subcellularLocation>
</comment>
<dbReference type="GO" id="GO:0004713">
    <property type="term" value="F:protein tyrosine kinase activity"/>
    <property type="evidence" value="ECO:0007669"/>
    <property type="project" value="TreeGrafter"/>
</dbReference>
<dbReference type="InterPro" id="IPR003856">
    <property type="entry name" value="LPS_length_determ_N"/>
</dbReference>
<dbReference type="Pfam" id="PF01656">
    <property type="entry name" value="CbiA"/>
    <property type="match status" value="1"/>
</dbReference>
<evidence type="ECO:0000256" key="3">
    <source>
        <dbReference type="ARBA" id="ARBA00022475"/>
    </source>
</evidence>
<dbReference type="PANTHER" id="PTHR32309:SF13">
    <property type="entry name" value="FERRIC ENTEROBACTIN TRANSPORT PROTEIN FEPE"/>
    <property type="match status" value="1"/>
</dbReference>
<comment type="similarity">
    <text evidence="2">Belongs to the CpsC/CapA family.</text>
</comment>
<evidence type="ECO:0000256" key="8">
    <source>
        <dbReference type="ARBA" id="ARBA00023136"/>
    </source>
</evidence>
<dbReference type="Proteomes" id="UP000254978">
    <property type="component" value="Unassembled WGS sequence"/>
</dbReference>
<protein>
    <submittedName>
        <fullName evidence="12">Capsular exopolysaccharide biosynthesis protein</fullName>
        <ecNumber evidence="12">2.7.10.-</ecNumber>
    </submittedName>
</protein>
<dbReference type="Pfam" id="PF02706">
    <property type="entry name" value="Wzz"/>
    <property type="match status" value="1"/>
</dbReference>
<organism evidence="12 13">
    <name type="scientific">Mycolicibacterium tokaiense</name>
    <dbReference type="NCBI Taxonomy" id="39695"/>
    <lineage>
        <taxon>Bacteria</taxon>
        <taxon>Bacillati</taxon>
        <taxon>Actinomycetota</taxon>
        <taxon>Actinomycetes</taxon>
        <taxon>Mycobacteriales</taxon>
        <taxon>Mycobacteriaceae</taxon>
        <taxon>Mycolicibacterium</taxon>
    </lineage>
</organism>
<evidence type="ECO:0000313" key="12">
    <source>
        <dbReference type="EMBL" id="STZ59031.1"/>
    </source>
</evidence>
<gene>
    <name evidence="12" type="primary">ptk</name>
    <name evidence="12" type="ORF">NCTC10821_02553</name>
</gene>
<dbReference type="InterPro" id="IPR005702">
    <property type="entry name" value="Wzc-like_C"/>
</dbReference>
<keyword evidence="5" id="KW-0547">Nucleotide-binding</keyword>
<evidence type="ECO:0000256" key="7">
    <source>
        <dbReference type="ARBA" id="ARBA00022989"/>
    </source>
</evidence>